<keyword evidence="1" id="KW-0472">Membrane</keyword>
<comment type="caution">
    <text evidence="2">The sequence shown here is derived from an EMBL/GenBank/DDBJ whole genome shotgun (WGS) entry which is preliminary data.</text>
</comment>
<evidence type="ECO:0000313" key="2">
    <source>
        <dbReference type="EMBL" id="OHA58010.1"/>
    </source>
</evidence>
<feature type="transmembrane region" description="Helical" evidence="1">
    <location>
        <begin position="20"/>
        <end position="42"/>
    </location>
</feature>
<proteinExistence type="predicted"/>
<evidence type="ECO:0008006" key="4">
    <source>
        <dbReference type="Google" id="ProtNLM"/>
    </source>
</evidence>
<organism evidence="2 3">
    <name type="scientific">Candidatus Vogelbacteria bacterium RIFOXYD1_FULL_42_15</name>
    <dbReference type="NCBI Taxonomy" id="1802437"/>
    <lineage>
        <taxon>Bacteria</taxon>
        <taxon>Candidatus Vogeliibacteriota</taxon>
    </lineage>
</organism>
<protein>
    <recommendedName>
        <fullName evidence="4">DUF4145 domain-containing protein</fullName>
    </recommendedName>
</protein>
<dbReference type="AlphaFoldDB" id="A0A1G2QBS1"/>
<evidence type="ECO:0000313" key="3">
    <source>
        <dbReference type="Proteomes" id="UP000178481"/>
    </source>
</evidence>
<name>A0A1G2QBS1_9BACT</name>
<gene>
    <name evidence="2" type="ORF">A2607_00970</name>
</gene>
<evidence type="ECO:0000256" key="1">
    <source>
        <dbReference type="SAM" id="Phobius"/>
    </source>
</evidence>
<dbReference type="Proteomes" id="UP000178481">
    <property type="component" value="Unassembled WGS sequence"/>
</dbReference>
<reference evidence="2 3" key="1">
    <citation type="journal article" date="2016" name="Nat. Commun.">
        <title>Thousands of microbial genomes shed light on interconnected biogeochemical processes in an aquifer system.</title>
        <authorList>
            <person name="Anantharaman K."/>
            <person name="Brown C.T."/>
            <person name="Hug L.A."/>
            <person name="Sharon I."/>
            <person name="Castelle C.J."/>
            <person name="Probst A.J."/>
            <person name="Thomas B.C."/>
            <person name="Singh A."/>
            <person name="Wilkins M.J."/>
            <person name="Karaoz U."/>
            <person name="Brodie E.L."/>
            <person name="Williams K.H."/>
            <person name="Hubbard S.S."/>
            <person name="Banfield J.F."/>
        </authorList>
    </citation>
    <scope>NUCLEOTIDE SEQUENCE [LARGE SCALE GENOMIC DNA]</scope>
</reference>
<dbReference type="EMBL" id="MHTI01000040">
    <property type="protein sequence ID" value="OHA58010.1"/>
    <property type="molecule type" value="Genomic_DNA"/>
</dbReference>
<sequence>MLEQVVQSPPNLPQPNFLNLEYFFGLIYRMFFGESGILGLLLSADSGMLFNLPLWFKIISTIISLFLLVGVSFFLSKFFDLRREEREDIFNAIAEAGTAIEEKKNARWEKILSHVHSEAPAEWKLAIIEADKMLEELVDTLPFEGENLGEKLRQIERSDFITLDEAWEAHKVRNRIAHEAGFELSHHEAKRVIGLFEKVFREFDFI</sequence>
<keyword evidence="1" id="KW-0812">Transmembrane</keyword>
<keyword evidence="1" id="KW-1133">Transmembrane helix</keyword>
<feature type="transmembrane region" description="Helical" evidence="1">
    <location>
        <begin position="54"/>
        <end position="75"/>
    </location>
</feature>
<accession>A0A1G2QBS1</accession>